<protein>
    <submittedName>
        <fullName evidence="1">Uncharacterized protein</fullName>
    </submittedName>
</protein>
<sequence>MDFSFNDVDNTVRSPDKVFKEQLFADNKSDFEKELNKALRISLEEARTFNDLNKDFEEQLIKKFEKEKIERKEIFTKFLLDLNRIIRLDKDVRDVYEIVEPIIDAYCNQFIEICEFDEETYNKIFKVLSTIRIDKKCMNILQTIIIKI</sequence>
<proteinExistence type="predicted"/>
<evidence type="ECO:0000313" key="1">
    <source>
        <dbReference type="EMBL" id="QHS82344.1"/>
    </source>
</evidence>
<dbReference type="EMBL" id="MN740765">
    <property type="protein sequence ID" value="QHS82344.1"/>
    <property type="molecule type" value="Genomic_DNA"/>
</dbReference>
<organism evidence="1">
    <name type="scientific">viral metagenome</name>
    <dbReference type="NCBI Taxonomy" id="1070528"/>
    <lineage>
        <taxon>unclassified sequences</taxon>
        <taxon>metagenomes</taxon>
        <taxon>organismal metagenomes</taxon>
    </lineage>
</organism>
<name>A0A6C0ARD1_9ZZZZ</name>
<dbReference type="AlphaFoldDB" id="A0A6C0ARD1"/>
<reference evidence="1" key="1">
    <citation type="journal article" date="2020" name="Nature">
        <title>Giant virus diversity and host interactions through global metagenomics.</title>
        <authorList>
            <person name="Schulz F."/>
            <person name="Roux S."/>
            <person name="Paez-Espino D."/>
            <person name="Jungbluth S."/>
            <person name="Walsh D.A."/>
            <person name="Denef V.J."/>
            <person name="McMahon K.D."/>
            <person name="Konstantinidis K.T."/>
            <person name="Eloe-Fadrosh E.A."/>
            <person name="Kyrpides N.C."/>
            <person name="Woyke T."/>
        </authorList>
    </citation>
    <scope>NUCLEOTIDE SEQUENCE</scope>
    <source>
        <strain evidence="1">GVMAG-S-1101165-79</strain>
    </source>
</reference>
<accession>A0A6C0ARD1</accession>